<organism evidence="4 5">
    <name type="scientific">Sphingobium yanoikuyae</name>
    <name type="common">Sphingomonas yanoikuyae</name>
    <dbReference type="NCBI Taxonomy" id="13690"/>
    <lineage>
        <taxon>Bacteria</taxon>
        <taxon>Pseudomonadati</taxon>
        <taxon>Pseudomonadota</taxon>
        <taxon>Alphaproteobacteria</taxon>
        <taxon>Sphingomonadales</taxon>
        <taxon>Sphingomonadaceae</taxon>
        <taxon>Sphingobium</taxon>
    </lineage>
</organism>
<evidence type="ECO:0000313" key="4">
    <source>
        <dbReference type="EMBL" id="ATI80738.1"/>
    </source>
</evidence>
<dbReference type="GeneID" id="57777655"/>
<gene>
    <name evidence="4" type="ORF">A6768_12535</name>
</gene>
<name>A0A291N0Q5_SPHYA</name>
<evidence type="ECO:0000256" key="3">
    <source>
        <dbReference type="ARBA" id="ARBA00023163"/>
    </source>
</evidence>
<proteinExistence type="predicted"/>
<dbReference type="SUPFAM" id="SSF48008">
    <property type="entry name" value="GntR ligand-binding domain-like"/>
    <property type="match status" value="1"/>
</dbReference>
<reference evidence="4 5" key="1">
    <citation type="submission" date="2017-10" db="EMBL/GenBank/DDBJ databases">
        <title>Sphingobium yanoikuyae S72.</title>
        <authorList>
            <person name="Sanchez E."/>
            <person name="Bustos P."/>
            <person name="Mendoza P."/>
            <person name="Guo X."/>
            <person name="Mendoza A."/>
        </authorList>
    </citation>
    <scope>NUCLEOTIDE SEQUENCE [LARGE SCALE GENOMIC DNA]</scope>
    <source>
        <strain evidence="4 5">S72</strain>
    </source>
</reference>
<dbReference type="Proteomes" id="UP000219422">
    <property type="component" value="Chromosome"/>
</dbReference>
<protein>
    <submittedName>
        <fullName evidence="4">Uncharacterized protein</fullName>
    </submittedName>
</protein>
<dbReference type="RefSeq" id="WP_097383863.1">
    <property type="nucleotide sequence ID" value="NZ_CP023741.1"/>
</dbReference>
<accession>A0A291N0Q5</accession>
<evidence type="ECO:0000256" key="1">
    <source>
        <dbReference type="ARBA" id="ARBA00023015"/>
    </source>
</evidence>
<keyword evidence="1" id="KW-0805">Transcription regulation</keyword>
<dbReference type="EMBL" id="CP023741">
    <property type="protein sequence ID" value="ATI80738.1"/>
    <property type="molecule type" value="Genomic_DNA"/>
</dbReference>
<dbReference type="AlphaFoldDB" id="A0A291N0Q5"/>
<dbReference type="InterPro" id="IPR008920">
    <property type="entry name" value="TF_FadR/GntR_C"/>
</dbReference>
<evidence type="ECO:0000313" key="5">
    <source>
        <dbReference type="Proteomes" id="UP000219422"/>
    </source>
</evidence>
<keyword evidence="2" id="KW-0238">DNA-binding</keyword>
<dbReference type="KEGG" id="sya:A6768_12535"/>
<keyword evidence="3" id="KW-0804">Transcription</keyword>
<sequence length="94" mass="10591">MRDVVELATARLTQDHTAAMAANIALADRLFAAGRRMDKTGNNIELHIRPARAMQNPIVMLLIQILPDPFAFVRHLGLRRCESLSNPVDVSWMR</sequence>
<evidence type="ECO:0000256" key="2">
    <source>
        <dbReference type="ARBA" id="ARBA00023125"/>
    </source>
</evidence>
<dbReference type="GO" id="GO:0003677">
    <property type="term" value="F:DNA binding"/>
    <property type="evidence" value="ECO:0007669"/>
    <property type="project" value="UniProtKB-KW"/>
</dbReference>